<dbReference type="SUPFAM" id="SSF49464">
    <property type="entry name" value="Carboxypeptidase regulatory domain-like"/>
    <property type="match status" value="1"/>
</dbReference>
<evidence type="ECO:0000259" key="6">
    <source>
        <dbReference type="Pfam" id="PF00593"/>
    </source>
</evidence>
<feature type="signal peptide" evidence="5">
    <location>
        <begin position="1"/>
        <end position="20"/>
    </location>
</feature>
<dbReference type="Pfam" id="PF00593">
    <property type="entry name" value="TonB_dep_Rec_b-barrel"/>
    <property type="match status" value="1"/>
</dbReference>
<dbReference type="InterPro" id="IPR012910">
    <property type="entry name" value="Plug_dom"/>
</dbReference>
<accession>A0AAE3XTN7</accession>
<keyword evidence="2 4" id="KW-0472">Membrane</keyword>
<reference evidence="8" key="1">
    <citation type="submission" date="2023-07" db="EMBL/GenBank/DDBJ databases">
        <title>Genomic Encyclopedia of Type Strains, Phase IV (KMG-IV): sequencing the most valuable type-strain genomes for metagenomic binning, comparative biology and taxonomic classification.</title>
        <authorList>
            <person name="Goeker M."/>
        </authorList>
    </citation>
    <scope>NUCLEOTIDE SEQUENCE</scope>
    <source>
        <strain evidence="8">DSM 26174</strain>
    </source>
</reference>
<keyword evidence="4" id="KW-0798">TonB box</keyword>
<feature type="domain" description="TonB-dependent receptor-like beta-barrel" evidence="6">
    <location>
        <begin position="382"/>
        <end position="882"/>
    </location>
</feature>
<feature type="chain" id="PRO_5042214980" evidence="5">
    <location>
        <begin position="21"/>
        <end position="921"/>
    </location>
</feature>
<evidence type="ECO:0000256" key="5">
    <source>
        <dbReference type="SAM" id="SignalP"/>
    </source>
</evidence>
<dbReference type="EMBL" id="JAVDQD010000008">
    <property type="protein sequence ID" value="MDR6241474.1"/>
    <property type="molecule type" value="Genomic_DNA"/>
</dbReference>
<dbReference type="InterPro" id="IPR000531">
    <property type="entry name" value="Beta-barrel_TonB"/>
</dbReference>
<dbReference type="InterPro" id="IPR036942">
    <property type="entry name" value="Beta-barrel_TonB_sf"/>
</dbReference>
<dbReference type="InterPro" id="IPR008969">
    <property type="entry name" value="CarboxyPept-like_regulatory"/>
</dbReference>
<name>A0AAE3XTN7_9BACT</name>
<dbReference type="SUPFAM" id="SSF56935">
    <property type="entry name" value="Porins"/>
    <property type="match status" value="1"/>
</dbReference>
<dbReference type="PANTHER" id="PTHR40980:SF5">
    <property type="entry name" value="TONB-DEPENDENT RECEPTOR"/>
    <property type="match status" value="1"/>
</dbReference>
<comment type="caution">
    <text evidence="8">The sequence shown here is derived from an EMBL/GenBank/DDBJ whole genome shotgun (WGS) entry which is preliminary data.</text>
</comment>
<keyword evidence="3" id="KW-0998">Cell outer membrane</keyword>
<comment type="subcellular location">
    <subcellularLocation>
        <location evidence="1 4">Cell outer membrane</location>
    </subcellularLocation>
</comment>
<proteinExistence type="inferred from homology"/>
<sequence length="921" mass="102582">MKRCNLLLLMLLALSVNAFAQSIVVKGHVTDKATGEDIIGANVFLKGISVGASTDVFGNFEFRADEGEYEIVVSSIGYKDFTQPISVNGALTPLEIAIDPDLVQLDGVVVKAKADKESEEMLLIERKKSSIMYQSVGSDELSKKGVSNVEEGLTKVSGISKVGSKGVFVRGLGDRYNQVTVNGLTVPSTDPDKKVIDMSLFPSSVVENMSVRKTFNAFEYADFAGASIDISTKSYVDEPFFGIKVGTSYNSMTTFKDFKTFPENNNLGFATSSTENPLGISSEGKPDVPGDLTSNPFSNGFNPTTKSAPLNYNIGLSGGYNFDFGSSSLALIGAFGHQNDYKYVEGESRVLNSEGGELNRFDTRDWSLSTLTNAMFSGTYEWNNRNEITYTSMFFNQSDNLTEEREGYVEDYGRDDILYIRNTFIQTQLFTNQLRGSHELDEAGKFNLDWGVGYSVTSRIEPDRKQLAYQGYEQGVETVSFLTNSKADNHRFWGEMTDNEFSTNVGFTYEYGQLNEDTPKSKIYWGYQNKLKSRNVENYQYNVDFLTTGNRVDPNNPDAFFTDANYGEKYRYIRGIDVAQHKFEVEQNVHAGYLAYDYNVSERLMINAGARFESSMQRVFYRTLQESWDDPYRKTQYKSMDLLPSLNVKYSVNDNTNLRLAASKTLTRPGFLELVPFMRVNTDGSTLIGNDRLLNSQNYNLDLKYELFPNAGELIAVSAYGKYLQDPIEQIVKPQGGAQLFTFTNTNSAVVAGAELEVNLDLVNWMNAAWVEGFNVGFNATFLYSQIDLGDGEEVANMTNSKRALQGASPYIINASLGYETDVTGNWTSNVSVVYNVFGDRIFSVGSEGVGDVYENGFSTLDLVWNNSISEHWNVSLKAQNLLNPEITRTQEDFNNPAVGTQEVSNIKYGVSGSLSVAYKF</sequence>
<keyword evidence="8" id="KW-0675">Receptor</keyword>
<dbReference type="RefSeq" id="WP_309942279.1">
    <property type="nucleotide sequence ID" value="NZ_JAVDQD010000008.1"/>
</dbReference>
<keyword evidence="5" id="KW-0732">Signal</keyword>
<evidence type="ECO:0000256" key="1">
    <source>
        <dbReference type="ARBA" id="ARBA00004442"/>
    </source>
</evidence>
<protein>
    <submittedName>
        <fullName evidence="8">Outer membrane receptor protein involved in Fe transport</fullName>
    </submittedName>
</protein>
<dbReference type="Pfam" id="PF07715">
    <property type="entry name" value="Plug"/>
    <property type="match status" value="1"/>
</dbReference>
<dbReference type="AlphaFoldDB" id="A0AAE3XTN7"/>
<evidence type="ECO:0000313" key="9">
    <source>
        <dbReference type="Proteomes" id="UP001185092"/>
    </source>
</evidence>
<dbReference type="Gene3D" id="2.40.170.20">
    <property type="entry name" value="TonB-dependent receptor, beta-barrel domain"/>
    <property type="match status" value="1"/>
</dbReference>
<evidence type="ECO:0000313" key="8">
    <source>
        <dbReference type="EMBL" id="MDR6241474.1"/>
    </source>
</evidence>
<dbReference type="InterPro" id="IPR037066">
    <property type="entry name" value="Plug_dom_sf"/>
</dbReference>
<dbReference type="Pfam" id="PF13715">
    <property type="entry name" value="CarbopepD_reg_2"/>
    <property type="match status" value="1"/>
</dbReference>
<dbReference type="Gene3D" id="2.60.40.1120">
    <property type="entry name" value="Carboxypeptidase-like, regulatory domain"/>
    <property type="match status" value="1"/>
</dbReference>
<evidence type="ECO:0000259" key="7">
    <source>
        <dbReference type="Pfam" id="PF07715"/>
    </source>
</evidence>
<gene>
    <name evidence="8" type="ORF">HNQ88_004561</name>
</gene>
<feature type="domain" description="TonB-dependent receptor plug" evidence="7">
    <location>
        <begin position="128"/>
        <end position="224"/>
    </location>
</feature>
<evidence type="ECO:0000256" key="3">
    <source>
        <dbReference type="ARBA" id="ARBA00023237"/>
    </source>
</evidence>
<evidence type="ECO:0000256" key="2">
    <source>
        <dbReference type="ARBA" id="ARBA00023136"/>
    </source>
</evidence>
<dbReference type="GO" id="GO:0009279">
    <property type="term" value="C:cell outer membrane"/>
    <property type="evidence" value="ECO:0007669"/>
    <property type="project" value="UniProtKB-SubCell"/>
</dbReference>
<comment type="similarity">
    <text evidence="4">Belongs to the TonB-dependent receptor family.</text>
</comment>
<dbReference type="Proteomes" id="UP001185092">
    <property type="component" value="Unassembled WGS sequence"/>
</dbReference>
<organism evidence="8 9">
    <name type="scientific">Aureibacter tunicatorum</name>
    <dbReference type="NCBI Taxonomy" id="866807"/>
    <lineage>
        <taxon>Bacteria</taxon>
        <taxon>Pseudomonadati</taxon>
        <taxon>Bacteroidota</taxon>
        <taxon>Cytophagia</taxon>
        <taxon>Cytophagales</taxon>
        <taxon>Persicobacteraceae</taxon>
        <taxon>Aureibacter</taxon>
    </lineage>
</organism>
<dbReference type="Gene3D" id="2.170.130.10">
    <property type="entry name" value="TonB-dependent receptor, plug domain"/>
    <property type="match status" value="1"/>
</dbReference>
<dbReference type="PANTHER" id="PTHR40980">
    <property type="entry name" value="PLUG DOMAIN-CONTAINING PROTEIN"/>
    <property type="match status" value="1"/>
</dbReference>
<evidence type="ECO:0000256" key="4">
    <source>
        <dbReference type="RuleBase" id="RU003357"/>
    </source>
</evidence>
<keyword evidence="9" id="KW-1185">Reference proteome</keyword>